<keyword evidence="4" id="KW-0653">Protein transport</keyword>
<evidence type="ECO:0000256" key="7">
    <source>
        <dbReference type="SAM" id="MobiDB-lite"/>
    </source>
</evidence>
<accession>A0A9D5DG09</accession>
<comment type="similarity">
    <text evidence="2">Belongs to the VPS54 family.</text>
</comment>
<evidence type="ECO:0000256" key="4">
    <source>
        <dbReference type="ARBA" id="ARBA00022927"/>
    </source>
</evidence>
<dbReference type="GO" id="GO:0006896">
    <property type="term" value="P:Golgi to vacuole transport"/>
    <property type="evidence" value="ECO:0007669"/>
    <property type="project" value="TreeGrafter"/>
</dbReference>
<proteinExistence type="inferred from homology"/>
<evidence type="ECO:0000313" key="8">
    <source>
        <dbReference type="EMBL" id="KAJ1608281.1"/>
    </source>
</evidence>
<dbReference type="Proteomes" id="UP001067231">
    <property type="component" value="Unassembled WGS sequence"/>
</dbReference>
<dbReference type="GO" id="GO:0015031">
    <property type="term" value="P:protein transport"/>
    <property type="evidence" value="ECO:0007669"/>
    <property type="project" value="UniProtKB-KW"/>
</dbReference>
<dbReference type="AlphaFoldDB" id="A0A9D5DG09"/>
<feature type="region of interest" description="Disordered" evidence="7">
    <location>
        <begin position="89"/>
        <end position="109"/>
    </location>
</feature>
<dbReference type="GO" id="GO:0005829">
    <property type="term" value="C:cytosol"/>
    <property type="evidence" value="ECO:0007669"/>
    <property type="project" value="GOC"/>
</dbReference>
<dbReference type="GO" id="GO:0019905">
    <property type="term" value="F:syntaxin binding"/>
    <property type="evidence" value="ECO:0007669"/>
    <property type="project" value="TreeGrafter"/>
</dbReference>
<dbReference type="InterPro" id="IPR039745">
    <property type="entry name" value="Vps54"/>
</dbReference>
<evidence type="ECO:0000256" key="5">
    <source>
        <dbReference type="ARBA" id="ARBA00023034"/>
    </source>
</evidence>
<evidence type="ECO:0000256" key="3">
    <source>
        <dbReference type="ARBA" id="ARBA00022448"/>
    </source>
</evidence>
<sequence length="966" mass="109961">MENLRSKIKGIQVRSLLNGQLDEIKQNLASRVGATGFDKSGARDAKNFSSDKECLAVVESYLSDNSELISEFLSRNSIGHRSLDASKPATCGVARSGPGESVGEREGEAEGEASCIEAVLEEATLRRRQADLKLYSQLSEMFQPFLSTLGRFERIHVTTAEIVSFLGGHSGSKGYCGELSSCSDGLQSLTRLLLKLHKRRRLRLVIDRLQKLDKLKNSQSEVQLLLNGKSYERAIRTIEDSVELLRAEMEGIRAVSTLPVQLYEMQNVIEKLVCQDFIHFIVSWLGLGKESSDGELPCSAPAESGPLFEPLFALLRFADSAEDHSDLKESLFREIRRASLLLDKGAAAELATMFNASSVMDPIFVLIKRERINFAIDELEVHINNFVDDANQSLIARLDKGEICFEAGGRNALVCSKVKVCYQSLEVLLNYNVFNIIYKLIVVFSVVVQASVCLRRSREAESPEAINKNLKHIYIPVVQLLEQTLMRIFSRLGISGEDKGQDQLHLSPNNFEHWTMYYVTYLKYIMVITKLQNGFSEQISKACSGSPNPPNDKAMNFFGKTAVDLRVSLYNYYKNIFEVGLLRRHWTRLCALVDHEKWDKRDLSVEYGQTFQLFTTGRLGEESVKIQGHFVTFNNQELILPECCLRCVESLGDMLLFVQKAAIISYVGLSKALNFIVDYCNKCFDNIMDGESVSKGRTERITAFNMILCAQNIYFWMISVESLVNYQLRILEKGNIADDGFVKEHLELLSEENDLGVLLGVRLPEDYVSNLRLELERTKTQLERVVERSTERISGVIVDRFRGFIGNWMLNNTTDRNSNLTRSDLEKHSVDFYLNSFVRDLSNMDKTLRKYLRIDPLARRIVDRINKECLDIWKNFLWTEFKTFLAGTKKLNYLNVIFDLYYFHVEIMTSSDISGEGNRSERRITLPASLLETVFEHFQSSSSRFSQEEASQIIATYYFVKSKLDT</sequence>
<comment type="subcellular location">
    <subcellularLocation>
        <location evidence="1">Golgi apparatus</location>
        <location evidence="1">trans-Golgi network</location>
    </subcellularLocation>
</comment>
<evidence type="ECO:0000256" key="1">
    <source>
        <dbReference type="ARBA" id="ARBA00004601"/>
    </source>
</evidence>
<gene>
    <name evidence="8" type="ORF">OJ253_2008</name>
</gene>
<keyword evidence="6" id="KW-0175">Coiled coil</keyword>
<dbReference type="GO" id="GO:0042147">
    <property type="term" value="P:retrograde transport, endosome to Golgi"/>
    <property type="evidence" value="ECO:0007669"/>
    <property type="project" value="InterPro"/>
</dbReference>
<organism evidence="8">
    <name type="scientific">Cryptosporidium canis</name>
    <dbReference type="NCBI Taxonomy" id="195482"/>
    <lineage>
        <taxon>Eukaryota</taxon>
        <taxon>Sar</taxon>
        <taxon>Alveolata</taxon>
        <taxon>Apicomplexa</taxon>
        <taxon>Conoidasida</taxon>
        <taxon>Coccidia</taxon>
        <taxon>Eucoccidiorida</taxon>
        <taxon>Eimeriorina</taxon>
        <taxon>Cryptosporidiidae</taxon>
        <taxon>Cryptosporidium</taxon>
    </lineage>
</organism>
<keyword evidence="5" id="KW-0333">Golgi apparatus</keyword>
<dbReference type="GO" id="GO:0000938">
    <property type="term" value="C:GARP complex"/>
    <property type="evidence" value="ECO:0007669"/>
    <property type="project" value="InterPro"/>
</dbReference>
<name>A0A9D5DG09_9CRYT</name>
<evidence type="ECO:0000256" key="6">
    <source>
        <dbReference type="ARBA" id="ARBA00023054"/>
    </source>
</evidence>
<dbReference type="EMBL" id="JAPCXC010000045">
    <property type="protein sequence ID" value="KAJ1608281.1"/>
    <property type="molecule type" value="Genomic_DNA"/>
</dbReference>
<dbReference type="PANTHER" id="PTHR12965">
    <property type="entry name" value="VACUOLAR PROTEIN SORTING 54"/>
    <property type="match status" value="1"/>
</dbReference>
<dbReference type="PANTHER" id="PTHR12965:SF0">
    <property type="entry name" value="VACUOLAR PROTEIN SORTING-ASSOCIATED PROTEIN 54"/>
    <property type="match status" value="1"/>
</dbReference>
<reference evidence="8" key="1">
    <citation type="submission" date="2022-10" db="EMBL/GenBank/DDBJ databases">
        <title>Adaptive evolution leads to modifications in subtelomeric GC content in a zoonotic Cryptosporidium species.</title>
        <authorList>
            <person name="Li J."/>
            <person name="Feng Y."/>
            <person name="Xiao L."/>
        </authorList>
    </citation>
    <scope>NUCLEOTIDE SEQUENCE</scope>
    <source>
        <strain evidence="8">33844</strain>
    </source>
</reference>
<dbReference type="OrthoDB" id="10259024at2759"/>
<comment type="caution">
    <text evidence="8">The sequence shown here is derived from an EMBL/GenBank/DDBJ whole genome shotgun (WGS) entry which is preliminary data.</text>
</comment>
<protein>
    <submittedName>
        <fullName evidence="8">Uncharacterized protein</fullName>
    </submittedName>
</protein>
<evidence type="ECO:0000256" key="2">
    <source>
        <dbReference type="ARBA" id="ARBA00009150"/>
    </source>
</evidence>
<keyword evidence="3" id="KW-0813">Transport</keyword>